<name>A0A9D7SV07_9BACT</name>
<comment type="caution">
    <text evidence="1">The sequence shown here is derived from an EMBL/GenBank/DDBJ whole genome shotgun (WGS) entry which is preliminary data.</text>
</comment>
<dbReference type="EMBL" id="JADKGY010000024">
    <property type="protein sequence ID" value="MBK9983718.1"/>
    <property type="molecule type" value="Genomic_DNA"/>
</dbReference>
<organism evidence="1 2">
    <name type="scientific">Candidatus Opimibacter skivensis</name>
    <dbReference type="NCBI Taxonomy" id="2982028"/>
    <lineage>
        <taxon>Bacteria</taxon>
        <taxon>Pseudomonadati</taxon>
        <taxon>Bacteroidota</taxon>
        <taxon>Saprospiria</taxon>
        <taxon>Saprospirales</taxon>
        <taxon>Saprospiraceae</taxon>
        <taxon>Candidatus Opimibacter</taxon>
    </lineage>
</organism>
<reference evidence="1 2" key="1">
    <citation type="submission" date="2020-10" db="EMBL/GenBank/DDBJ databases">
        <title>Connecting structure to function with the recovery of over 1000 high-quality activated sludge metagenome-assembled genomes encoding full-length rRNA genes using long-read sequencing.</title>
        <authorList>
            <person name="Singleton C.M."/>
            <person name="Petriglieri F."/>
            <person name="Kristensen J.M."/>
            <person name="Kirkegaard R.H."/>
            <person name="Michaelsen T.Y."/>
            <person name="Andersen M.H."/>
            <person name="Karst S.M."/>
            <person name="Dueholm M.S."/>
            <person name="Nielsen P.H."/>
            <person name="Albertsen M."/>
        </authorList>
    </citation>
    <scope>NUCLEOTIDE SEQUENCE [LARGE SCALE GENOMIC DNA]</scope>
    <source>
        <strain evidence="1">Ribe_18-Q3-R11-54_MAXAC.273</strain>
    </source>
</reference>
<dbReference type="AlphaFoldDB" id="A0A9D7SV07"/>
<evidence type="ECO:0000313" key="1">
    <source>
        <dbReference type="EMBL" id="MBK9983718.1"/>
    </source>
</evidence>
<accession>A0A9D7SV07</accession>
<dbReference type="Proteomes" id="UP000808337">
    <property type="component" value="Unassembled WGS sequence"/>
</dbReference>
<gene>
    <name evidence="1" type="ORF">IPP15_15305</name>
</gene>
<proteinExistence type="predicted"/>
<evidence type="ECO:0000313" key="2">
    <source>
        <dbReference type="Proteomes" id="UP000808337"/>
    </source>
</evidence>
<sequence>MQTIIKADTKLKEPRWTESSGSHLYTSNQLIDAFMVGKTKGKEEFVEEVLGSVGENLSEVQSILSDFYNELTAKGISPKALGLKRKDSLYFEAAYVIDKAIYNSSKIKSFFRRIVEIETELNESKNYELRIMLIPLVVNSERMEQNLVSFDWFYDNSPS</sequence>
<protein>
    <submittedName>
        <fullName evidence="1">Uncharacterized protein</fullName>
    </submittedName>
</protein>